<evidence type="ECO:0000256" key="1">
    <source>
        <dbReference type="SAM" id="MobiDB-lite"/>
    </source>
</evidence>
<dbReference type="InterPro" id="IPR036249">
    <property type="entry name" value="Thioredoxin-like_sf"/>
</dbReference>
<feature type="domain" description="GST N-terminal" evidence="2">
    <location>
        <begin position="11"/>
        <end position="59"/>
    </location>
</feature>
<reference evidence="3" key="1">
    <citation type="submission" date="2016-10" db="EMBL/GenBank/DDBJ databases">
        <title>Sequence of Gallionella enrichment culture.</title>
        <authorList>
            <person name="Poehlein A."/>
            <person name="Muehling M."/>
            <person name="Daniel R."/>
        </authorList>
    </citation>
    <scope>NUCLEOTIDE SEQUENCE</scope>
</reference>
<dbReference type="AlphaFoldDB" id="A0A1J5P4U6"/>
<feature type="region of interest" description="Disordered" evidence="1">
    <location>
        <begin position="1"/>
        <end position="25"/>
    </location>
</feature>
<dbReference type="InterPro" id="IPR004045">
    <property type="entry name" value="Glutathione_S-Trfase_N"/>
</dbReference>
<dbReference type="Gene3D" id="3.40.30.10">
    <property type="entry name" value="Glutaredoxin"/>
    <property type="match status" value="1"/>
</dbReference>
<gene>
    <name evidence="3" type="ORF">GALL_522380</name>
</gene>
<evidence type="ECO:0000259" key="2">
    <source>
        <dbReference type="Pfam" id="PF13409"/>
    </source>
</evidence>
<proteinExistence type="predicted"/>
<accession>A0A1J5P4U6</accession>
<dbReference type="CDD" id="cd00570">
    <property type="entry name" value="GST_N_family"/>
    <property type="match status" value="1"/>
</dbReference>
<comment type="caution">
    <text evidence="3">The sequence shown here is derived from an EMBL/GenBank/DDBJ whole genome shotgun (WGS) entry which is preliminary data.</text>
</comment>
<organism evidence="3">
    <name type="scientific">mine drainage metagenome</name>
    <dbReference type="NCBI Taxonomy" id="410659"/>
    <lineage>
        <taxon>unclassified sequences</taxon>
        <taxon>metagenomes</taxon>
        <taxon>ecological metagenomes</taxon>
    </lineage>
</organism>
<protein>
    <recommendedName>
        <fullName evidence="2">GST N-terminal domain-containing protein</fullName>
    </recommendedName>
</protein>
<dbReference type="SUPFAM" id="SSF52833">
    <property type="entry name" value="Thioredoxin-like"/>
    <property type="match status" value="1"/>
</dbReference>
<feature type="compositionally biased region" description="Basic and acidic residues" evidence="1">
    <location>
        <begin position="1"/>
        <end position="21"/>
    </location>
</feature>
<dbReference type="Pfam" id="PF13409">
    <property type="entry name" value="GST_N_2"/>
    <property type="match status" value="1"/>
</dbReference>
<evidence type="ECO:0000313" key="3">
    <source>
        <dbReference type="EMBL" id="OIQ66198.1"/>
    </source>
</evidence>
<sequence length="64" mass="7089">MHRLALRIERRDAQHDAKNKADVLQGSGRDQVPCLKITQANGQVQGLTESSAIISYLNQRFAAV</sequence>
<dbReference type="EMBL" id="MLJW01006769">
    <property type="protein sequence ID" value="OIQ66198.1"/>
    <property type="molecule type" value="Genomic_DNA"/>
</dbReference>
<name>A0A1J5P4U6_9ZZZZ</name>